<keyword evidence="3" id="KW-1185">Reference proteome</keyword>
<protein>
    <submittedName>
        <fullName evidence="2">Uncharacterized protein</fullName>
    </submittedName>
</protein>
<evidence type="ECO:0000313" key="3">
    <source>
        <dbReference type="Proteomes" id="UP001516400"/>
    </source>
</evidence>
<feature type="non-terminal residue" evidence="2">
    <location>
        <position position="1"/>
    </location>
</feature>
<gene>
    <name evidence="2" type="ORF">HHI36_014404</name>
</gene>
<reference evidence="2 3" key="1">
    <citation type="journal article" date="2021" name="BMC Biol.">
        <title>Horizontally acquired antibacterial genes associated with adaptive radiation of ladybird beetles.</title>
        <authorList>
            <person name="Li H.S."/>
            <person name="Tang X.F."/>
            <person name="Huang Y.H."/>
            <person name="Xu Z.Y."/>
            <person name="Chen M.L."/>
            <person name="Du X.Y."/>
            <person name="Qiu B.Y."/>
            <person name="Chen P.T."/>
            <person name="Zhang W."/>
            <person name="Slipinski A."/>
            <person name="Escalona H.E."/>
            <person name="Waterhouse R.M."/>
            <person name="Zwick A."/>
            <person name="Pang H."/>
        </authorList>
    </citation>
    <scope>NUCLEOTIDE SEQUENCE [LARGE SCALE GENOMIC DNA]</scope>
    <source>
        <strain evidence="2">SYSU2018</strain>
    </source>
</reference>
<dbReference type="AlphaFoldDB" id="A0ABD2N367"/>
<proteinExistence type="predicted"/>
<dbReference type="EMBL" id="JABFTP020000062">
    <property type="protein sequence ID" value="KAL3272947.1"/>
    <property type="molecule type" value="Genomic_DNA"/>
</dbReference>
<name>A0ABD2N367_9CUCU</name>
<feature type="compositionally biased region" description="Basic and acidic residues" evidence="1">
    <location>
        <begin position="62"/>
        <end position="72"/>
    </location>
</feature>
<evidence type="ECO:0000313" key="2">
    <source>
        <dbReference type="EMBL" id="KAL3272947.1"/>
    </source>
</evidence>
<dbReference type="Proteomes" id="UP001516400">
    <property type="component" value="Unassembled WGS sequence"/>
</dbReference>
<accession>A0ABD2N367</accession>
<feature type="compositionally biased region" description="Polar residues" evidence="1">
    <location>
        <begin position="10"/>
        <end position="21"/>
    </location>
</feature>
<organism evidence="2 3">
    <name type="scientific">Cryptolaemus montrouzieri</name>
    <dbReference type="NCBI Taxonomy" id="559131"/>
    <lineage>
        <taxon>Eukaryota</taxon>
        <taxon>Metazoa</taxon>
        <taxon>Ecdysozoa</taxon>
        <taxon>Arthropoda</taxon>
        <taxon>Hexapoda</taxon>
        <taxon>Insecta</taxon>
        <taxon>Pterygota</taxon>
        <taxon>Neoptera</taxon>
        <taxon>Endopterygota</taxon>
        <taxon>Coleoptera</taxon>
        <taxon>Polyphaga</taxon>
        <taxon>Cucujiformia</taxon>
        <taxon>Coccinelloidea</taxon>
        <taxon>Coccinellidae</taxon>
        <taxon>Scymninae</taxon>
        <taxon>Scymnini</taxon>
        <taxon>Cryptolaemus</taxon>
    </lineage>
</organism>
<sequence>HSIENDRVPLTQSKTNQINVTNDEDSWTVLTSQKHSTSEKQPQRDNPLNLIKPSGTLKRPHSTTDSEPKTIDNSKVIPTDNSDDESIIIDSSLTSKSSRVSWVQRQIKKKRSEEKDMSDPESIWISIVNMISEEPDEFQMSVEQIKNFPDKAYGRTKMLRLCQDFSPDAKKILEEFTIRGNKSRITRIIKKIVKELLMLKCLNDAFGNNTVLKRKAQEHKE</sequence>
<evidence type="ECO:0000256" key="1">
    <source>
        <dbReference type="SAM" id="MobiDB-lite"/>
    </source>
</evidence>
<comment type="caution">
    <text evidence="2">The sequence shown here is derived from an EMBL/GenBank/DDBJ whole genome shotgun (WGS) entry which is preliminary data.</text>
</comment>
<feature type="region of interest" description="Disordered" evidence="1">
    <location>
        <begin position="1"/>
        <end position="83"/>
    </location>
</feature>